<keyword evidence="2" id="KW-0285">Flavoprotein</keyword>
<dbReference type="PROSITE" id="PS00624">
    <property type="entry name" value="GMC_OXRED_2"/>
    <property type="match status" value="2"/>
</dbReference>
<sequence>MSEVLLCSPDVILSYNCENFTNSVSNYDSIVVEAGSAGAVVANRISEISIGKYYYEYLVRVLIQIWPQRSSDEFLECYTRQVTFSLYHPGGTAKMKTDGDETAVVDSELRLKKVEGVGVIDASIMPSIVRDFDNMWECDPIISSGLANSYHAVGPLFVQTLQSLLAAQCALSGDHLWPSDSAEAVFHDPSYDFIVVGAGSAGAVVANRLSEIAEWKILLIEAGGNPNMATETPSALYNNMNTYVDWAYKPQPQELACRGYKQNRCAWPRGKTLGGSSSINAMYYVRGNKLDYDDWAGKGNTGWSYEEVLPYFIKSENISTVLTEDNKKFHGKGGYLHVNRNEFRHPIEEIILNGMNEIGVNEIDDANGANQMGATISYTTIKDGIRHSTARAFLSVIKDRKNLHVLKDAYVTKILFHPNTNKMKGVLIQKDGKEIQVVAKKELIISAGSINTPQLLLLSGIGPRKHLESLDIEVIADLPVGENLQDHVFFPIIYSSPNNESLMTFSKIGSNFLEYMFTNEGQFSDITPSRVIAFLNASEPAAVSPEVQYHFAVYSPQVSNYIDLYDLHGFKDEVSQNSPNNESLMTFSKIGSNFLEYMFTNEGQFSDMTPSRVIAFLNASEPAAVSPEVQYHFAVYSPQVSNYIDLYDLHGFKDEVSQKFKDINNNTVVVSISNTLLKPKSRGRILLKSKNPNEYPLIFANYFQDPEDLQVLLKNTRKFSLMLENTTAFEFGNFKLQWMDIEECRKYDKSSDEFLECYARQVTFSLYHPVGTAKMGPDGDETAVVDPELRLRKVEGVRVIDASIMPSIVRGNTNAPTIMIVIISMWACDPVLTTEIVNSYQVAGPLFVQSLQSFLAAQCALAGDHLWPPDATKAVIDDPNYDFIVVGAGSAGAVVANRLSEVSSWKVLLVEAGGNPTISTEIPQLFYNNMNTDLDWGYKPEPSETACKGYKQHRCAWPRGKVLGGSSSINAMFYVRGNKVDYDEWAAMGNTGWSYEEVLDYFKKSENFSGPLTDESKKYHSKGGYLNVHKAEAAHPFEDLIIKAATEVGIKHLNDINGASQMGITRSYSTIKDGKRHSTARAFLSVIRDRPNLHVMKNGFVSKILFHPKSNKVRGILIQKENEEIVVNAKKEVILSAGSINTPHLLLLSGIGPKEHLDSFNIEVKADLPVGENLQDHVFFPTYFSTPTEQKLVTLPAITTAFSEYILTNEGLYADVNPHRIIAFVNSSDPVAISPEVQFHYLVLPPKMDDLIDILGLHNFNEEIRKKFEEMNENKFVIVVYNVLLTPKSKGKIMLKSTDPREHPLIFADYFKVPDDLSVLIKNWKKYILTLENTESFKQYGLKLNWLDIEACRKFDKGSDEFLACIAKEITFSLYHPVGTAKMGPDGDETSVVDPELRVRKIEGLRVIDASVMPSIVRGNTNAPTIMIAEKGADIVKKFWLKEHSEL</sequence>
<evidence type="ECO:0000256" key="1">
    <source>
        <dbReference type="ARBA" id="ARBA00010790"/>
    </source>
</evidence>
<dbReference type="InterPro" id="IPR036188">
    <property type="entry name" value="FAD/NAD-bd_sf"/>
</dbReference>
<dbReference type="GO" id="GO:0016614">
    <property type="term" value="F:oxidoreductase activity, acting on CH-OH group of donors"/>
    <property type="evidence" value="ECO:0007669"/>
    <property type="project" value="InterPro"/>
</dbReference>
<keyword evidence="6" id="KW-1185">Reference proteome</keyword>
<keyword evidence="2" id="KW-0274">FAD</keyword>
<dbReference type="PROSITE" id="PS00623">
    <property type="entry name" value="GMC_OXRED_1"/>
    <property type="match status" value="2"/>
</dbReference>
<organism evidence="5 6">
    <name type="scientific">Papilio machaon</name>
    <name type="common">Old World swallowtail butterfly</name>
    <dbReference type="NCBI Taxonomy" id="76193"/>
    <lineage>
        <taxon>Eukaryota</taxon>
        <taxon>Metazoa</taxon>
        <taxon>Ecdysozoa</taxon>
        <taxon>Arthropoda</taxon>
        <taxon>Hexapoda</taxon>
        <taxon>Insecta</taxon>
        <taxon>Pterygota</taxon>
        <taxon>Neoptera</taxon>
        <taxon>Endopterygota</taxon>
        <taxon>Lepidoptera</taxon>
        <taxon>Glossata</taxon>
        <taxon>Ditrysia</taxon>
        <taxon>Papilionoidea</taxon>
        <taxon>Papilionidae</taxon>
        <taxon>Papilioninae</taxon>
        <taxon>Papilio</taxon>
    </lineage>
</organism>
<evidence type="ECO:0000259" key="4">
    <source>
        <dbReference type="PROSITE" id="PS00624"/>
    </source>
</evidence>
<evidence type="ECO:0000313" key="5">
    <source>
        <dbReference type="EMBL" id="KPJ15963.1"/>
    </source>
</evidence>
<feature type="domain" description="Glucose-methanol-choline oxidoreductase N-terminal" evidence="3">
    <location>
        <begin position="270"/>
        <end position="293"/>
    </location>
</feature>
<dbReference type="GO" id="GO:0050660">
    <property type="term" value="F:flavin adenine dinucleotide binding"/>
    <property type="evidence" value="ECO:0007669"/>
    <property type="project" value="InterPro"/>
</dbReference>
<dbReference type="STRING" id="76193.A0A194RDP5"/>
<dbReference type="Pfam" id="PF05199">
    <property type="entry name" value="GMC_oxred_C"/>
    <property type="match status" value="3"/>
</dbReference>
<evidence type="ECO:0000313" key="6">
    <source>
        <dbReference type="Proteomes" id="UP000053240"/>
    </source>
</evidence>
<dbReference type="PANTHER" id="PTHR11552:SF217">
    <property type="entry name" value="GLUCOSE DEHYDROGENASE [FAD, QUINONE]"/>
    <property type="match status" value="1"/>
</dbReference>
<gene>
    <name evidence="5" type="ORF">RR48_10009</name>
</gene>
<name>A0A194RDP5_PAPMA</name>
<dbReference type="InterPro" id="IPR007867">
    <property type="entry name" value="GMC_OxRtase_C"/>
</dbReference>
<feature type="domain" description="Glucose-methanol-choline oxidoreductase N-terminal" evidence="4">
    <location>
        <begin position="1138"/>
        <end position="1152"/>
    </location>
</feature>
<dbReference type="EMBL" id="KQ460323">
    <property type="protein sequence ID" value="KPJ15963.1"/>
    <property type="molecule type" value="Genomic_DNA"/>
</dbReference>
<feature type="domain" description="Glucose-methanol-choline oxidoreductase N-terminal" evidence="3">
    <location>
        <begin position="960"/>
        <end position="983"/>
    </location>
</feature>
<dbReference type="Proteomes" id="UP000053240">
    <property type="component" value="Unassembled WGS sequence"/>
</dbReference>
<protein>
    <submittedName>
        <fullName evidence="5">Glucose dehydrogenase [acceptor]</fullName>
    </submittedName>
</protein>
<dbReference type="InterPro" id="IPR000172">
    <property type="entry name" value="GMC_OxRdtase_N"/>
</dbReference>
<evidence type="ECO:0000259" key="3">
    <source>
        <dbReference type="PROSITE" id="PS00623"/>
    </source>
</evidence>
<evidence type="ECO:0000256" key="2">
    <source>
        <dbReference type="RuleBase" id="RU003968"/>
    </source>
</evidence>
<dbReference type="InterPro" id="IPR012132">
    <property type="entry name" value="GMC_OxRdtase"/>
</dbReference>
<dbReference type="InParanoid" id="A0A194RDP5"/>
<dbReference type="Pfam" id="PF00732">
    <property type="entry name" value="GMC_oxred_N"/>
    <property type="match status" value="2"/>
</dbReference>
<proteinExistence type="inferred from homology"/>
<reference evidence="5 6" key="1">
    <citation type="journal article" date="2015" name="Nat. Commun.">
        <title>Outbred genome sequencing and CRISPR/Cas9 gene editing in butterflies.</title>
        <authorList>
            <person name="Li X."/>
            <person name="Fan D."/>
            <person name="Zhang W."/>
            <person name="Liu G."/>
            <person name="Zhang L."/>
            <person name="Zhao L."/>
            <person name="Fang X."/>
            <person name="Chen L."/>
            <person name="Dong Y."/>
            <person name="Chen Y."/>
            <person name="Ding Y."/>
            <person name="Zhao R."/>
            <person name="Feng M."/>
            <person name="Zhu Y."/>
            <person name="Feng Y."/>
            <person name="Jiang X."/>
            <person name="Zhu D."/>
            <person name="Xiang H."/>
            <person name="Feng X."/>
            <person name="Li S."/>
            <person name="Wang J."/>
            <person name="Zhang G."/>
            <person name="Kronforst M.R."/>
            <person name="Wang W."/>
        </authorList>
    </citation>
    <scope>NUCLEOTIDE SEQUENCE [LARGE SCALE GENOMIC DNA]</scope>
    <source>
        <strain evidence="5">Ya'a_city_454_Pm</strain>
        <tissue evidence="5">Whole body</tissue>
    </source>
</reference>
<dbReference type="Gene3D" id="3.50.50.60">
    <property type="entry name" value="FAD/NAD(P)-binding domain"/>
    <property type="match status" value="5"/>
</dbReference>
<accession>A0A194RDP5</accession>
<dbReference type="PANTHER" id="PTHR11552">
    <property type="entry name" value="GLUCOSE-METHANOL-CHOLINE GMC OXIDOREDUCTASE"/>
    <property type="match status" value="1"/>
</dbReference>
<comment type="similarity">
    <text evidence="1 2">Belongs to the GMC oxidoreductase family.</text>
</comment>
<dbReference type="SUPFAM" id="SSF51905">
    <property type="entry name" value="FAD/NAD(P)-binding domain"/>
    <property type="match status" value="3"/>
</dbReference>
<dbReference type="SUPFAM" id="SSF54373">
    <property type="entry name" value="FAD-linked reductases, C-terminal domain"/>
    <property type="match status" value="3"/>
</dbReference>
<dbReference type="Gene3D" id="3.30.560.10">
    <property type="entry name" value="Glucose Oxidase, domain 3"/>
    <property type="match status" value="2"/>
</dbReference>
<feature type="domain" description="Glucose-methanol-choline oxidoreductase N-terminal" evidence="4">
    <location>
        <begin position="448"/>
        <end position="462"/>
    </location>
</feature>